<evidence type="ECO:0008006" key="4">
    <source>
        <dbReference type="Google" id="ProtNLM"/>
    </source>
</evidence>
<feature type="chain" id="PRO_5035156210" description="Periplasmic heavy metal sensor" evidence="1">
    <location>
        <begin position="23"/>
        <end position="163"/>
    </location>
</feature>
<dbReference type="PANTHER" id="PTHR38102:SF1">
    <property type="entry name" value="PERIPLASMIC CHAPERONE SPY"/>
    <property type="match status" value="1"/>
</dbReference>
<organism evidence="2 3">
    <name type="scientific">Aliidongia dinghuensis</name>
    <dbReference type="NCBI Taxonomy" id="1867774"/>
    <lineage>
        <taxon>Bacteria</taxon>
        <taxon>Pseudomonadati</taxon>
        <taxon>Pseudomonadota</taxon>
        <taxon>Alphaproteobacteria</taxon>
        <taxon>Rhodospirillales</taxon>
        <taxon>Dongiaceae</taxon>
        <taxon>Aliidongia</taxon>
    </lineage>
</organism>
<protein>
    <recommendedName>
        <fullName evidence="4">Periplasmic heavy metal sensor</fullName>
    </recommendedName>
</protein>
<evidence type="ECO:0000313" key="2">
    <source>
        <dbReference type="EMBL" id="GGF25599.1"/>
    </source>
</evidence>
<dbReference type="GO" id="GO:0030288">
    <property type="term" value="C:outer membrane-bounded periplasmic space"/>
    <property type="evidence" value="ECO:0007669"/>
    <property type="project" value="TreeGrafter"/>
</dbReference>
<gene>
    <name evidence="2" type="ORF">GCM10011611_34600</name>
</gene>
<reference evidence="2" key="2">
    <citation type="submission" date="2020-09" db="EMBL/GenBank/DDBJ databases">
        <authorList>
            <person name="Sun Q."/>
            <person name="Zhou Y."/>
        </authorList>
    </citation>
    <scope>NUCLEOTIDE SEQUENCE</scope>
    <source>
        <strain evidence="2">CGMCC 1.15725</strain>
    </source>
</reference>
<accession>A0A8J2YUX4</accession>
<evidence type="ECO:0000256" key="1">
    <source>
        <dbReference type="SAM" id="SignalP"/>
    </source>
</evidence>
<feature type="signal peptide" evidence="1">
    <location>
        <begin position="1"/>
        <end position="22"/>
    </location>
</feature>
<keyword evidence="1" id="KW-0732">Signal</keyword>
<reference evidence="2" key="1">
    <citation type="journal article" date="2014" name="Int. J. Syst. Evol. Microbiol.">
        <title>Complete genome sequence of Corynebacterium casei LMG S-19264T (=DSM 44701T), isolated from a smear-ripened cheese.</title>
        <authorList>
            <consortium name="US DOE Joint Genome Institute (JGI-PGF)"/>
            <person name="Walter F."/>
            <person name="Albersmeier A."/>
            <person name="Kalinowski J."/>
            <person name="Ruckert C."/>
        </authorList>
    </citation>
    <scope>NUCLEOTIDE SEQUENCE</scope>
    <source>
        <strain evidence="2">CGMCC 1.15725</strain>
    </source>
</reference>
<name>A0A8J2YUX4_9PROT</name>
<keyword evidence="3" id="KW-1185">Reference proteome</keyword>
<dbReference type="Pfam" id="PF13801">
    <property type="entry name" value="Metal_resist"/>
    <property type="match status" value="1"/>
</dbReference>
<sequence>MFSKKILIAALSAAIIPLAAMAAPEGPGWHHHGGRDGHGPFSFLEGVTLTQEQKTQIHQIIETSWTQAKPLMQQLHADRKQIDDLLAGTGTVTEAQLTTIQQQESQLQQQLASQRLATALQVRALLTPAQLAQSAQTHQQLESLHQQERAIFESAHPDATAPQ</sequence>
<dbReference type="AlphaFoldDB" id="A0A8J2YUX4"/>
<comment type="caution">
    <text evidence="2">The sequence shown here is derived from an EMBL/GenBank/DDBJ whole genome shotgun (WGS) entry which is preliminary data.</text>
</comment>
<dbReference type="Proteomes" id="UP000646365">
    <property type="component" value="Unassembled WGS sequence"/>
</dbReference>
<evidence type="ECO:0000313" key="3">
    <source>
        <dbReference type="Proteomes" id="UP000646365"/>
    </source>
</evidence>
<dbReference type="InterPro" id="IPR025961">
    <property type="entry name" value="Metal_resist"/>
</dbReference>
<dbReference type="EMBL" id="BMJQ01000009">
    <property type="protein sequence ID" value="GGF25599.1"/>
    <property type="molecule type" value="Genomic_DNA"/>
</dbReference>
<dbReference type="RefSeq" id="WP_189047995.1">
    <property type="nucleotide sequence ID" value="NZ_BMJQ01000009.1"/>
</dbReference>
<dbReference type="Gene3D" id="1.20.120.1490">
    <property type="match status" value="1"/>
</dbReference>
<dbReference type="PANTHER" id="PTHR38102">
    <property type="entry name" value="PERIPLASMIC CHAPERONE SPY"/>
    <property type="match status" value="1"/>
</dbReference>
<dbReference type="InterPro" id="IPR052211">
    <property type="entry name" value="Cpx_auxiliary_protein"/>
</dbReference>
<dbReference type="GO" id="GO:0051082">
    <property type="term" value="F:unfolded protein binding"/>
    <property type="evidence" value="ECO:0007669"/>
    <property type="project" value="TreeGrafter"/>
</dbReference>
<proteinExistence type="predicted"/>